<dbReference type="EMBL" id="LBUE01000003">
    <property type="protein sequence ID" value="KKQ56742.1"/>
    <property type="molecule type" value="Genomic_DNA"/>
</dbReference>
<sequence length="284" mass="31923">MEREYNFKSDLVTGDARAAAENLLDNNGFYIKGLCTLAKIVAKTPNVRKRYESLINTLPADENNFLAEEKTLTVSFSALEEFSGLNMEDLHKDGLIVPVVLMYKALACKWDDCFDKSAGRSGEAAWNSKDGEGKSAGELWTRGINLIKANQNIPFEKKNDLIADLTNTRDDYLFYETKLKEPETFHGLDGLDTFTLSLEMRKRSFGRMAKVMTRVFNKGEKDEILETKMANTTLALGVIDGFMDLKEDGDNGVMTEARAYVEHKNMLERYALIEGIKLAGNLLN</sequence>
<reference evidence="1 2" key="1">
    <citation type="journal article" date="2015" name="Nature">
        <title>rRNA introns, odd ribosomes, and small enigmatic genomes across a large radiation of phyla.</title>
        <authorList>
            <person name="Brown C.T."/>
            <person name="Hug L.A."/>
            <person name="Thomas B.C."/>
            <person name="Sharon I."/>
            <person name="Castelle C.J."/>
            <person name="Singh A."/>
            <person name="Wilkins M.J."/>
            <person name="Williams K.H."/>
            <person name="Banfield J.F."/>
        </authorList>
    </citation>
    <scope>NUCLEOTIDE SEQUENCE [LARGE SCALE GENOMIC DNA]</scope>
</reference>
<gene>
    <name evidence="1" type="ORF">US75_C0003G0029</name>
</gene>
<name>A0A0G0IPV9_9BACT</name>
<dbReference type="Proteomes" id="UP000034096">
    <property type="component" value="Unassembled WGS sequence"/>
</dbReference>
<dbReference type="AlphaFoldDB" id="A0A0G0IPV9"/>
<proteinExistence type="predicted"/>
<accession>A0A0G0IPV9</accession>
<evidence type="ECO:0000313" key="1">
    <source>
        <dbReference type="EMBL" id="KKQ56742.1"/>
    </source>
</evidence>
<comment type="caution">
    <text evidence="1">The sequence shown here is derived from an EMBL/GenBank/DDBJ whole genome shotgun (WGS) entry which is preliminary data.</text>
</comment>
<evidence type="ECO:0000313" key="2">
    <source>
        <dbReference type="Proteomes" id="UP000034096"/>
    </source>
</evidence>
<organism evidence="1 2">
    <name type="scientific">Candidatus Woesebacteria bacterium GW2011_GWC1_38_13</name>
    <dbReference type="NCBI Taxonomy" id="1618583"/>
    <lineage>
        <taxon>Bacteria</taxon>
        <taxon>Candidatus Woeseibacteriota</taxon>
    </lineage>
</organism>
<protein>
    <submittedName>
        <fullName evidence="1">Uncharacterized protein</fullName>
    </submittedName>
</protein>